<comment type="caution">
    <text evidence="2">The sequence shown here is derived from an EMBL/GenBank/DDBJ whole genome shotgun (WGS) entry which is preliminary data.</text>
</comment>
<organism evidence="2 3">
    <name type="scientific">Aureobasidium pullulans</name>
    <name type="common">Black yeast</name>
    <name type="synonym">Pullularia pullulans</name>
    <dbReference type="NCBI Taxonomy" id="5580"/>
    <lineage>
        <taxon>Eukaryota</taxon>
        <taxon>Fungi</taxon>
        <taxon>Dikarya</taxon>
        <taxon>Ascomycota</taxon>
        <taxon>Pezizomycotina</taxon>
        <taxon>Dothideomycetes</taxon>
        <taxon>Dothideomycetidae</taxon>
        <taxon>Dothideales</taxon>
        <taxon>Saccotheciaceae</taxon>
        <taxon>Aureobasidium</taxon>
    </lineage>
</organism>
<reference evidence="2 3" key="1">
    <citation type="submission" date="2023-11" db="EMBL/GenBank/DDBJ databases">
        <title>Draft genome sequence and annotation of the polyextremotolerant black yeast-like fungus Aureobasidium pullulans NRRL 62042.</title>
        <authorList>
            <person name="Dielentheis-Frenken M.R.E."/>
            <person name="Wibberg D."/>
            <person name="Blank L.M."/>
            <person name="Tiso T."/>
        </authorList>
    </citation>
    <scope>NUCLEOTIDE SEQUENCE [LARGE SCALE GENOMIC DNA]</scope>
    <source>
        <strain evidence="2 3">NRRL 62042</strain>
    </source>
</reference>
<accession>A0ABR0TA32</accession>
<sequence length="182" mass="20471">MPPKGFKRTQVDTPAHEGNKKPRLDLQDQIKRASTLAAQLRDGVKDGADSKSSTANQIATEELMRIFESMKETTTHNSKSVEDLIAAQVVTEVKLRMANLLRKSELKDGNKDGNLSWELKKYLFPQYLPQERITMRIINTAQKKLEGITSGDIAAETKKATESAIVEEFLKGIDKQLRDLMQ</sequence>
<feature type="region of interest" description="Disordered" evidence="1">
    <location>
        <begin position="1"/>
        <end position="25"/>
    </location>
</feature>
<evidence type="ECO:0000313" key="2">
    <source>
        <dbReference type="EMBL" id="KAK6001104.1"/>
    </source>
</evidence>
<proteinExistence type="predicted"/>
<evidence type="ECO:0000256" key="1">
    <source>
        <dbReference type="SAM" id="MobiDB-lite"/>
    </source>
</evidence>
<keyword evidence="3" id="KW-1185">Reference proteome</keyword>
<gene>
    <name evidence="2" type="ORF">QM012_003187</name>
</gene>
<dbReference type="Proteomes" id="UP001341245">
    <property type="component" value="Unassembled WGS sequence"/>
</dbReference>
<feature type="compositionally biased region" description="Basic and acidic residues" evidence="1">
    <location>
        <begin position="14"/>
        <end position="25"/>
    </location>
</feature>
<name>A0ABR0TA32_AURPU</name>
<dbReference type="EMBL" id="JASGXD010000015">
    <property type="protein sequence ID" value="KAK6001104.1"/>
    <property type="molecule type" value="Genomic_DNA"/>
</dbReference>
<evidence type="ECO:0000313" key="3">
    <source>
        <dbReference type="Proteomes" id="UP001341245"/>
    </source>
</evidence>
<protein>
    <recommendedName>
        <fullName evidence="4">Altered inheritance of mitochondria protein 41</fullName>
    </recommendedName>
</protein>
<evidence type="ECO:0008006" key="4">
    <source>
        <dbReference type="Google" id="ProtNLM"/>
    </source>
</evidence>